<dbReference type="RefSeq" id="WP_336351328.1">
    <property type="nucleotide sequence ID" value="NZ_JAZAQL010000003.1"/>
</dbReference>
<comment type="similarity">
    <text evidence="1">Belongs to the universal stress protein A family.</text>
</comment>
<dbReference type="PIRSF" id="PIRSF006276">
    <property type="entry name" value="UspA"/>
    <property type="match status" value="1"/>
</dbReference>
<dbReference type="InterPro" id="IPR006016">
    <property type="entry name" value="UspA"/>
</dbReference>
<sequence>MYEHVLIPTDGSETSEHAVDEALEVASRFDATVSALYVVDTDSVGISLGAEQVDRIRQGRFGEMDDLEARASDATAYVAERARERGVDVEEHARAGRPASVIADFADDADVDLIVMGSHGRSGLSRVVLGSVTEHVLRETHKSVLVVDTGHAGEDAEDRGGDGE</sequence>
<reference evidence="3 4" key="1">
    <citation type="journal article" date="2019" name="Int. J. Syst. Evol. Microbiol.">
        <title>The Global Catalogue of Microorganisms (GCM) 10K type strain sequencing project: providing services to taxonomists for standard genome sequencing and annotation.</title>
        <authorList>
            <consortium name="The Broad Institute Genomics Platform"/>
            <consortium name="The Broad Institute Genome Sequencing Center for Infectious Disease"/>
            <person name="Wu L."/>
            <person name="Ma J."/>
        </authorList>
    </citation>
    <scope>NUCLEOTIDE SEQUENCE [LARGE SCALE GENOMIC DNA]</scope>
    <source>
        <strain evidence="3 4">GX26</strain>
    </source>
</reference>
<dbReference type="Pfam" id="PF00582">
    <property type="entry name" value="Usp"/>
    <property type="match status" value="1"/>
</dbReference>
<dbReference type="InterPro" id="IPR014729">
    <property type="entry name" value="Rossmann-like_a/b/a_fold"/>
</dbReference>
<evidence type="ECO:0000256" key="1">
    <source>
        <dbReference type="ARBA" id="ARBA00008791"/>
    </source>
</evidence>
<feature type="domain" description="UspA" evidence="2">
    <location>
        <begin position="1"/>
        <end position="147"/>
    </location>
</feature>
<keyword evidence="4" id="KW-1185">Reference proteome</keyword>
<dbReference type="InterPro" id="IPR006015">
    <property type="entry name" value="Universal_stress_UspA"/>
</dbReference>
<organism evidence="3 4">
    <name type="scientific">Halorubellus litoreus</name>
    <dbReference type="NCBI Taxonomy" id="755308"/>
    <lineage>
        <taxon>Archaea</taxon>
        <taxon>Methanobacteriati</taxon>
        <taxon>Methanobacteriota</taxon>
        <taxon>Stenosarchaea group</taxon>
        <taxon>Halobacteria</taxon>
        <taxon>Halobacteriales</taxon>
        <taxon>Halorubellaceae</taxon>
        <taxon>Halorubellus</taxon>
    </lineage>
</organism>
<proteinExistence type="inferred from homology"/>
<comment type="caution">
    <text evidence="3">The sequence shown here is derived from an EMBL/GenBank/DDBJ whole genome shotgun (WGS) entry which is preliminary data.</text>
</comment>
<dbReference type="CDD" id="cd00293">
    <property type="entry name" value="USP-like"/>
    <property type="match status" value="1"/>
</dbReference>
<gene>
    <name evidence="3" type="ORF">ACFQGB_16055</name>
</gene>
<dbReference type="PRINTS" id="PR01438">
    <property type="entry name" value="UNVRSLSTRESS"/>
</dbReference>
<evidence type="ECO:0000313" key="3">
    <source>
        <dbReference type="EMBL" id="MFC6954377.1"/>
    </source>
</evidence>
<dbReference type="PANTHER" id="PTHR46268">
    <property type="entry name" value="STRESS RESPONSE PROTEIN NHAX"/>
    <property type="match status" value="1"/>
</dbReference>
<dbReference type="Proteomes" id="UP001596395">
    <property type="component" value="Unassembled WGS sequence"/>
</dbReference>
<evidence type="ECO:0000313" key="4">
    <source>
        <dbReference type="Proteomes" id="UP001596395"/>
    </source>
</evidence>
<dbReference type="AlphaFoldDB" id="A0ABD5VMG1"/>
<dbReference type="PANTHER" id="PTHR46268:SF6">
    <property type="entry name" value="UNIVERSAL STRESS PROTEIN UP12"/>
    <property type="match status" value="1"/>
</dbReference>
<protein>
    <submittedName>
        <fullName evidence="3">Universal stress protein</fullName>
    </submittedName>
</protein>
<dbReference type="EMBL" id="JBHSXN010000003">
    <property type="protein sequence ID" value="MFC6954377.1"/>
    <property type="molecule type" value="Genomic_DNA"/>
</dbReference>
<evidence type="ECO:0000259" key="2">
    <source>
        <dbReference type="Pfam" id="PF00582"/>
    </source>
</evidence>
<dbReference type="SUPFAM" id="SSF52402">
    <property type="entry name" value="Adenine nucleotide alpha hydrolases-like"/>
    <property type="match status" value="1"/>
</dbReference>
<dbReference type="Gene3D" id="3.40.50.620">
    <property type="entry name" value="HUPs"/>
    <property type="match status" value="1"/>
</dbReference>
<accession>A0ABD5VMG1</accession>
<name>A0ABD5VMG1_9EURY</name>